<dbReference type="KEGG" id="bmic:BmR1_04g06625"/>
<dbReference type="GeneID" id="24425970"/>
<protein>
    <submittedName>
        <fullName evidence="3">Uncharacterized protein</fullName>
    </submittedName>
</protein>
<keyword evidence="2" id="KW-0472">Membrane</keyword>
<sequence>MILGLVEHWLKLLLNIIHYIFILAAWVYRRRYFVVYIPLTISLWLYYEIKYTSPGCTFYSGRKAARLLSSCNFVFKSYRPPIYIFSCTLQWLYMCTFNNLELLSRLLHSNYFEYLGYLRRPLYYWISIICKLLIKSPFFRRLYNYDVFISQREIIESYGRSPIILDWYLPPWLVKKCSKCNRAKPSHQFMKCNNQRSHHINSKTNQSFSLIPSDKSFCDNYGQEYQRHFFGKRLNSLDKKSVDDNLSSADTRELYRSNTMKISIKPFSRFSFRRKNSSADQTKPQQITLNDNGRPIDSGNFCDEYYFEDLNMNFDENANNTQYNCSEASYYIQNVPGYYNTYVDNSVTRGIILILPDYNMPYNICNQHAGCICNAWDLKSRDKFKKITCQKCLMSLYKDAHSYNKETPCLSLTKLFIADALKAGFICVEIHLNVNLGLPIHINGHWLGMTSYPFSIYGNSISDLDCAIGRISSRYPHLPIQCVGFAGGCNILIEYLLRANDSRFVEKLNDEQNNSMLPAKGFELLQKPFEGNTKKSSSRFGGKISIKHANSPNDTDESFDLSSSETDNERGDVGSKKLGMNRSRMKKKLSEKFGEKLKSKNSAEQIDHLESIDSGMYQEVFTVKENDQLTDAVTSNAKDTLDLYKKKNKNNRKIVMMKRPKISDKGQYKSKIVDEKFKVYYNKVIHSASCINLNLKAGSEFFHLVTSTSQKQGFFKKYELLNVLFGIIRKLVSKVLNLNLLAKNYKNTCKNELRENIELLLRRIHCSRDVKNLDKNLCKTYQCCHYSTTIFNNIQSISTLNSASDKGFESQTLYALLILLHKEFYETYRESLNNHTVISRSSLLPVNNTNWTLTIGDGYYSKFSEGSNKLCGLLSPTDDIDAVLLKRNLRKLYDDNMKLVRNCLGSIDLPILFVSSLDNSLFGIQDIDVYQPIRNSNILHFVTQSGGDCTYLSGTTVPAYWLRDPILEFIQAAIANKQEAIFN</sequence>
<dbReference type="EMBL" id="LN871599">
    <property type="protein sequence ID" value="CCF75521.1"/>
    <property type="molecule type" value="Genomic_DNA"/>
</dbReference>
<dbReference type="Proteomes" id="UP000002899">
    <property type="component" value="Chromosome IV"/>
</dbReference>
<evidence type="ECO:0000256" key="2">
    <source>
        <dbReference type="SAM" id="Phobius"/>
    </source>
</evidence>
<feature type="region of interest" description="Disordered" evidence="1">
    <location>
        <begin position="532"/>
        <end position="578"/>
    </location>
</feature>
<evidence type="ECO:0000256" key="1">
    <source>
        <dbReference type="SAM" id="MobiDB-lite"/>
    </source>
</evidence>
<reference evidence="3 4" key="1">
    <citation type="journal article" date="2012" name="Nucleic Acids Res.">
        <title>Sequencing of the smallest Apicomplexan genome from the human pathogen Babesia microti.</title>
        <authorList>
            <person name="Cornillot E."/>
            <person name="Hadj-Kaddour K."/>
            <person name="Dassouli A."/>
            <person name="Noel B."/>
            <person name="Ranwez V."/>
            <person name="Vacherie B."/>
            <person name="Augagneur Y."/>
            <person name="Bres V."/>
            <person name="Duclos A."/>
            <person name="Randazzo S."/>
            <person name="Carcy B."/>
            <person name="Debierre-Grockiego F."/>
            <person name="Delbecq S."/>
            <person name="Moubri-Menage K."/>
            <person name="Shams-Eldin H."/>
            <person name="Usmani-Brown S."/>
            <person name="Bringaud F."/>
            <person name="Wincker P."/>
            <person name="Vivares C.P."/>
            <person name="Schwarz R.T."/>
            <person name="Schetters T.P."/>
            <person name="Krause P.J."/>
            <person name="Gorenflot A."/>
            <person name="Berry V."/>
            <person name="Barbe V."/>
            <person name="Ben Mamoun C."/>
        </authorList>
    </citation>
    <scope>NUCLEOTIDE SEQUENCE [LARGE SCALE GENOMIC DNA]</scope>
    <source>
        <strain evidence="3 4">RI</strain>
    </source>
</reference>
<accession>I7ISB7</accession>
<reference evidence="3 4" key="3">
    <citation type="journal article" date="2016" name="Sci. Rep.">
        <title>Genome-wide diversity and gene expression profiling of Babesia microti isolates identify polymorphic genes that mediate host-pathogen interactions.</title>
        <authorList>
            <person name="Silva J.C."/>
            <person name="Cornillot E."/>
            <person name="McCracken C."/>
            <person name="Usmani-Brown S."/>
            <person name="Dwivedi A."/>
            <person name="Ifeonu O.O."/>
            <person name="Crabtree J."/>
            <person name="Gotia H.T."/>
            <person name="Virji A.Z."/>
            <person name="Reynes C."/>
            <person name="Colinge J."/>
            <person name="Kumar V."/>
            <person name="Lawres L."/>
            <person name="Pazzi J.E."/>
            <person name="Pablo J.V."/>
            <person name="Hung C."/>
            <person name="Brancato J."/>
            <person name="Kumari P."/>
            <person name="Orvis J."/>
            <person name="Tretina K."/>
            <person name="Chibucos M."/>
            <person name="Ott S."/>
            <person name="Sadzewicz L."/>
            <person name="Sengamalay N."/>
            <person name="Shetty A.C."/>
            <person name="Su Q."/>
            <person name="Tallon L."/>
            <person name="Fraser C.M."/>
            <person name="Frutos R."/>
            <person name="Molina D.M."/>
            <person name="Krause P.J."/>
            <person name="Ben Mamoun C."/>
        </authorList>
    </citation>
    <scope>NUCLEOTIDE SEQUENCE [LARGE SCALE GENOMIC DNA]</scope>
    <source>
        <strain evidence="3 4">RI</strain>
    </source>
</reference>
<evidence type="ECO:0000313" key="3">
    <source>
        <dbReference type="EMBL" id="CCF75521.1"/>
    </source>
</evidence>
<dbReference type="OrthoDB" id="5954035at2759"/>
<feature type="transmembrane region" description="Helical" evidence="2">
    <location>
        <begin position="12"/>
        <end position="28"/>
    </location>
</feature>
<name>I7ISB7_BABMR</name>
<gene>
    <name evidence="3" type="ORF">BmR1_04g06625</name>
</gene>
<organism evidence="3 4">
    <name type="scientific">Babesia microti (strain RI)</name>
    <dbReference type="NCBI Taxonomy" id="1133968"/>
    <lineage>
        <taxon>Eukaryota</taxon>
        <taxon>Sar</taxon>
        <taxon>Alveolata</taxon>
        <taxon>Apicomplexa</taxon>
        <taxon>Aconoidasida</taxon>
        <taxon>Piroplasmida</taxon>
        <taxon>Babesiidae</taxon>
        <taxon>Babesia</taxon>
    </lineage>
</organism>
<keyword evidence="4" id="KW-1185">Reference proteome</keyword>
<proteinExistence type="predicted"/>
<dbReference type="RefSeq" id="XP_012649929.1">
    <property type="nucleotide sequence ID" value="XM_012794475.1"/>
</dbReference>
<dbReference type="VEuPathDB" id="PiroplasmaDB:BmR1_04g06625"/>
<dbReference type="AlphaFoldDB" id="I7ISB7"/>
<evidence type="ECO:0000313" key="4">
    <source>
        <dbReference type="Proteomes" id="UP000002899"/>
    </source>
</evidence>
<reference evidence="3 4" key="2">
    <citation type="journal article" date="2013" name="PLoS ONE">
        <title>Whole genome mapping and re-organization of the nuclear and mitochondrial genomes of Babesia microti isolates.</title>
        <authorList>
            <person name="Cornillot E."/>
            <person name="Dassouli A."/>
            <person name="Garg A."/>
            <person name="Pachikara N."/>
            <person name="Randazzo S."/>
            <person name="Depoix D."/>
            <person name="Carcy B."/>
            <person name="Delbecq S."/>
            <person name="Frutos R."/>
            <person name="Silva J.C."/>
            <person name="Sutton R."/>
            <person name="Krause P.J."/>
            <person name="Mamoun C.B."/>
        </authorList>
    </citation>
    <scope>NUCLEOTIDE SEQUENCE [LARGE SCALE GENOMIC DNA]</scope>
    <source>
        <strain evidence="3 4">RI</strain>
    </source>
</reference>
<keyword evidence="2" id="KW-0812">Transmembrane</keyword>
<keyword evidence="2" id="KW-1133">Transmembrane helix</keyword>
<feature type="transmembrane region" description="Helical" evidence="2">
    <location>
        <begin position="33"/>
        <end position="49"/>
    </location>
</feature>